<keyword evidence="6" id="KW-0418">Kinase</keyword>
<keyword evidence="6" id="KW-0675">Receptor</keyword>
<dbReference type="InterPro" id="IPR011009">
    <property type="entry name" value="Kinase-like_dom_sf"/>
</dbReference>
<dbReference type="EMBL" id="JAAIUW010000010">
    <property type="protein sequence ID" value="KAF7811121.1"/>
    <property type="molecule type" value="Genomic_DNA"/>
</dbReference>
<feature type="domain" description="Gnk2-homologous" evidence="5">
    <location>
        <begin position="135"/>
        <end position="244"/>
    </location>
</feature>
<evidence type="ECO:0000256" key="1">
    <source>
        <dbReference type="ARBA" id="ARBA00022729"/>
    </source>
</evidence>
<dbReference type="SUPFAM" id="SSF56112">
    <property type="entry name" value="Protein kinase-like (PK-like)"/>
    <property type="match status" value="1"/>
</dbReference>
<dbReference type="FunFam" id="3.30.430.20:FF:000002">
    <property type="entry name" value="Cysteine-rich receptor-like protein kinase 10"/>
    <property type="match status" value="1"/>
</dbReference>
<proteinExistence type="predicted"/>
<dbReference type="AlphaFoldDB" id="A0A834SWI7"/>
<keyword evidence="2" id="KW-0677">Repeat</keyword>
<evidence type="ECO:0000256" key="4">
    <source>
        <dbReference type="SAM" id="SignalP"/>
    </source>
</evidence>
<feature type="region of interest" description="Disordered" evidence="3">
    <location>
        <begin position="251"/>
        <end position="270"/>
    </location>
</feature>
<dbReference type="OrthoDB" id="1430181at2759"/>
<dbReference type="PANTHER" id="PTHR32099">
    <property type="entry name" value="CYSTEINE-RICH REPEAT SECRETORY PROTEIN"/>
    <property type="match status" value="1"/>
</dbReference>
<dbReference type="GO" id="GO:0016301">
    <property type="term" value="F:kinase activity"/>
    <property type="evidence" value="ECO:0007669"/>
    <property type="project" value="UniProtKB-KW"/>
</dbReference>
<dbReference type="PROSITE" id="PS51473">
    <property type="entry name" value="GNK2"/>
    <property type="match status" value="2"/>
</dbReference>
<evidence type="ECO:0000313" key="6">
    <source>
        <dbReference type="EMBL" id="KAF7811121.1"/>
    </source>
</evidence>
<feature type="chain" id="PRO_5032966228" evidence="4">
    <location>
        <begin position="23"/>
        <end position="396"/>
    </location>
</feature>
<dbReference type="InterPro" id="IPR002902">
    <property type="entry name" value="GNK2"/>
</dbReference>
<accession>A0A834SWI7</accession>
<feature type="compositionally biased region" description="Polar residues" evidence="3">
    <location>
        <begin position="377"/>
        <end position="388"/>
    </location>
</feature>
<feature type="compositionally biased region" description="Pro residues" evidence="3">
    <location>
        <begin position="254"/>
        <end position="265"/>
    </location>
</feature>
<keyword evidence="1 4" id="KW-0732">Signal</keyword>
<evidence type="ECO:0000256" key="2">
    <source>
        <dbReference type="ARBA" id="ARBA00022737"/>
    </source>
</evidence>
<dbReference type="Gene3D" id="3.30.430.20">
    <property type="entry name" value="Gnk2 domain, C-X8-C-X2-C motif"/>
    <property type="match status" value="2"/>
</dbReference>
<gene>
    <name evidence="6" type="ORF">G2W53_032097</name>
</gene>
<keyword evidence="6" id="KW-0808">Transferase</keyword>
<evidence type="ECO:0000259" key="5">
    <source>
        <dbReference type="PROSITE" id="PS51473"/>
    </source>
</evidence>
<evidence type="ECO:0000313" key="7">
    <source>
        <dbReference type="Proteomes" id="UP000634136"/>
    </source>
</evidence>
<protein>
    <submittedName>
        <fullName evidence="6">Cysteine-rich receptor-like protein kinase 15 isoform X1</fullName>
    </submittedName>
</protein>
<dbReference type="Gene3D" id="1.10.510.10">
    <property type="entry name" value="Transferase(Phosphotransferase) domain 1"/>
    <property type="match status" value="1"/>
</dbReference>
<dbReference type="InterPro" id="IPR038408">
    <property type="entry name" value="GNK2_sf"/>
</dbReference>
<sequence>MAKASIIIKYYIIILSLFGVESDYAPIIHPFCNDTFTYKPNSTFQINLEALLSSLTSVAGQNDDGYSTAVEGWGTTDSISGQILCRGDVTPATCQDCVDVAAKDIARLCPNQTESIIFYDYCWLRYTNQSFKFDSVIASGLVNVNSASDESKFKQVLSELLNDVAEKAANLQSSSGKKFGTHEVEYRSGEKMYGLGQCTPDLTLSECKTCFRTAIAYIGTCCAGKMGGRVLLAGCNIRYEMYAFYNVTTESAPPQLPPPIPPPPTGKSDTGSSKVVVAIVVPIIVLAWKEWNDGTPIEVLDPFLLESCSQIEVIRCVQIGLLCVQENPDDRPTMAEIVSYFSNTSIELPFPKQPAFFMHSTENPTMAADLEYLGQFSQSSKPSSTNEMSKSELLPR</sequence>
<feature type="region of interest" description="Disordered" evidence="3">
    <location>
        <begin position="377"/>
        <end position="396"/>
    </location>
</feature>
<reference evidence="6" key="1">
    <citation type="submission" date="2020-09" db="EMBL/GenBank/DDBJ databases">
        <title>Genome-Enabled Discovery of Anthraquinone Biosynthesis in Senna tora.</title>
        <authorList>
            <person name="Kang S.-H."/>
            <person name="Pandey R.P."/>
            <person name="Lee C.-M."/>
            <person name="Sim J.-S."/>
            <person name="Jeong J.-T."/>
            <person name="Choi B.-S."/>
            <person name="Jung M."/>
            <person name="Ginzburg D."/>
            <person name="Zhao K."/>
            <person name="Won S.Y."/>
            <person name="Oh T.-J."/>
            <person name="Yu Y."/>
            <person name="Kim N.-H."/>
            <person name="Lee O.R."/>
            <person name="Lee T.-H."/>
            <person name="Bashyal P."/>
            <person name="Kim T.-S."/>
            <person name="Lee W.-H."/>
            <person name="Kawkins C."/>
            <person name="Kim C.-K."/>
            <person name="Kim J.S."/>
            <person name="Ahn B.O."/>
            <person name="Rhee S.Y."/>
            <person name="Sohng J.K."/>
        </authorList>
    </citation>
    <scope>NUCLEOTIDE SEQUENCE</scope>
    <source>
        <tissue evidence="6">Leaf</tissue>
    </source>
</reference>
<evidence type="ECO:0000256" key="3">
    <source>
        <dbReference type="SAM" id="MobiDB-lite"/>
    </source>
</evidence>
<feature type="domain" description="Gnk2-homologous" evidence="5">
    <location>
        <begin position="26"/>
        <end position="131"/>
    </location>
</feature>
<keyword evidence="7" id="KW-1185">Reference proteome</keyword>
<feature type="signal peptide" evidence="4">
    <location>
        <begin position="1"/>
        <end position="22"/>
    </location>
</feature>
<dbReference type="Proteomes" id="UP000634136">
    <property type="component" value="Unassembled WGS sequence"/>
</dbReference>
<organism evidence="6 7">
    <name type="scientific">Senna tora</name>
    <dbReference type="NCBI Taxonomy" id="362788"/>
    <lineage>
        <taxon>Eukaryota</taxon>
        <taxon>Viridiplantae</taxon>
        <taxon>Streptophyta</taxon>
        <taxon>Embryophyta</taxon>
        <taxon>Tracheophyta</taxon>
        <taxon>Spermatophyta</taxon>
        <taxon>Magnoliopsida</taxon>
        <taxon>eudicotyledons</taxon>
        <taxon>Gunneridae</taxon>
        <taxon>Pentapetalae</taxon>
        <taxon>rosids</taxon>
        <taxon>fabids</taxon>
        <taxon>Fabales</taxon>
        <taxon>Fabaceae</taxon>
        <taxon>Caesalpinioideae</taxon>
        <taxon>Cassia clade</taxon>
        <taxon>Senna</taxon>
    </lineage>
</organism>
<dbReference type="PANTHER" id="PTHR32099:SF42">
    <property type="entry name" value="CYSTEINE-RICH RECEPTOR-LIKE PROTEIN KINASE 9-RELATED"/>
    <property type="match status" value="1"/>
</dbReference>
<dbReference type="CDD" id="cd23509">
    <property type="entry name" value="Gnk2-like"/>
    <property type="match status" value="2"/>
</dbReference>
<name>A0A834SWI7_9FABA</name>
<comment type="caution">
    <text evidence="6">The sequence shown here is derived from an EMBL/GenBank/DDBJ whole genome shotgun (WGS) entry which is preliminary data.</text>
</comment>
<dbReference type="Pfam" id="PF01657">
    <property type="entry name" value="Stress-antifung"/>
    <property type="match status" value="2"/>
</dbReference>